<dbReference type="AlphaFoldDB" id="H1Y6H0"/>
<evidence type="ECO:0000313" key="15">
    <source>
        <dbReference type="Proteomes" id="UP000002774"/>
    </source>
</evidence>
<dbReference type="EMBL" id="CM001403">
    <property type="protein sequence ID" value="EHQ25814.1"/>
    <property type="molecule type" value="Genomic_DNA"/>
</dbReference>
<keyword evidence="6 10" id="KW-0547">Nucleotide-binding</keyword>
<evidence type="ECO:0000256" key="8">
    <source>
        <dbReference type="ARBA" id="ARBA00022842"/>
    </source>
</evidence>
<evidence type="ECO:0000256" key="10">
    <source>
        <dbReference type="HAMAP-Rule" id="MF_00185"/>
    </source>
</evidence>
<dbReference type="HAMAP" id="MF_00185">
    <property type="entry name" value="IPP_trans"/>
    <property type="match status" value="1"/>
</dbReference>
<name>H1Y6H0_9SPHI</name>
<evidence type="ECO:0000313" key="14">
    <source>
        <dbReference type="EMBL" id="EHQ25814.1"/>
    </source>
</evidence>
<proteinExistence type="inferred from homology"/>
<sequence length="311" mass="35034">MTAIPQTPSHPKPKTLIVIAGPTAVGKTELAIKLAQHFNTEIISADSRQFFREMSIGTAKPSVEELAQAKHHLINSHSINDNFNVGDFEKQGLEVLDQIFADHDVALLAGGSGLYIKAICEGFDELPSVKPETRERLNAEYALNGIVALQEKLKLADLQYYHEVDINNPQRIIRALEVIESTGKPFSSYRTASTKQRPFHIIKIGLNLPRELLYQRINLRVDAMMEQGLLTEVTGLLPYRHLNALNTVGYKEIFEYLDGTTDLPAAISMIKQNTRHFAKRQLTWFNKDKGLNWFQPDQVDAILSFIQQTAI</sequence>
<evidence type="ECO:0000256" key="2">
    <source>
        <dbReference type="ARBA" id="ARBA00003213"/>
    </source>
</evidence>
<keyword evidence="15" id="KW-1185">Reference proteome</keyword>
<dbReference type="EC" id="2.5.1.75" evidence="10"/>
<dbReference type="SUPFAM" id="SSF52540">
    <property type="entry name" value="P-loop containing nucleoside triphosphate hydrolases"/>
    <property type="match status" value="2"/>
</dbReference>
<comment type="caution">
    <text evidence="10">Lacks conserved residue(s) required for the propagation of feature annotation.</text>
</comment>
<dbReference type="InterPro" id="IPR018022">
    <property type="entry name" value="IPT"/>
</dbReference>
<keyword evidence="8 10" id="KW-0460">Magnesium</keyword>
<dbReference type="NCBIfam" id="TIGR00174">
    <property type="entry name" value="miaA"/>
    <property type="match status" value="1"/>
</dbReference>
<keyword evidence="4 10" id="KW-0808">Transferase</keyword>
<dbReference type="RefSeq" id="WP_008505697.1">
    <property type="nucleotide sequence ID" value="NZ_CM001403.1"/>
</dbReference>
<dbReference type="GO" id="GO:0005524">
    <property type="term" value="F:ATP binding"/>
    <property type="evidence" value="ECO:0007669"/>
    <property type="project" value="UniProtKB-UniRule"/>
</dbReference>
<feature type="binding site" evidence="10">
    <location>
        <begin position="21"/>
        <end position="28"/>
    </location>
    <ligand>
        <name>ATP</name>
        <dbReference type="ChEBI" id="CHEBI:30616"/>
    </ligand>
</feature>
<keyword evidence="7 10" id="KW-0067">ATP-binding</keyword>
<dbReference type="Proteomes" id="UP000002774">
    <property type="component" value="Chromosome"/>
</dbReference>
<comment type="similarity">
    <text evidence="3 10 13">Belongs to the IPP transferase family.</text>
</comment>
<comment type="function">
    <text evidence="2 10 12">Catalyzes the transfer of a dimethylallyl group onto the adenine at position 37 in tRNAs that read codons beginning with uridine, leading to the formation of N6-(dimethylallyl)adenosine (i(6)A).</text>
</comment>
<evidence type="ECO:0000256" key="4">
    <source>
        <dbReference type="ARBA" id="ARBA00022679"/>
    </source>
</evidence>
<evidence type="ECO:0000256" key="13">
    <source>
        <dbReference type="RuleBase" id="RU003785"/>
    </source>
</evidence>
<dbReference type="OrthoDB" id="9776390at2"/>
<dbReference type="PANTHER" id="PTHR11088">
    <property type="entry name" value="TRNA DIMETHYLALLYLTRANSFERASE"/>
    <property type="match status" value="1"/>
</dbReference>
<organism evidence="14 15">
    <name type="scientific">Mucilaginibacter paludis DSM 18603</name>
    <dbReference type="NCBI Taxonomy" id="714943"/>
    <lineage>
        <taxon>Bacteria</taxon>
        <taxon>Pseudomonadati</taxon>
        <taxon>Bacteroidota</taxon>
        <taxon>Sphingobacteriia</taxon>
        <taxon>Sphingobacteriales</taxon>
        <taxon>Sphingobacteriaceae</taxon>
        <taxon>Mucilaginibacter</taxon>
    </lineage>
</organism>
<evidence type="ECO:0000256" key="12">
    <source>
        <dbReference type="RuleBase" id="RU003784"/>
    </source>
</evidence>
<feature type="region of interest" description="Interaction with substrate tRNA" evidence="10">
    <location>
        <begin position="170"/>
        <end position="174"/>
    </location>
</feature>
<feature type="site" description="Interaction with substrate tRNA" evidence="10">
    <location>
        <position position="112"/>
    </location>
</feature>
<dbReference type="Pfam" id="PF01715">
    <property type="entry name" value="IPPT"/>
    <property type="match status" value="1"/>
</dbReference>
<accession>H1Y6H0</accession>
<dbReference type="HOGENOM" id="CLU_032616_0_1_10"/>
<dbReference type="InterPro" id="IPR039657">
    <property type="entry name" value="Dimethylallyltransferase"/>
</dbReference>
<protein>
    <recommendedName>
        <fullName evidence="10">tRNA dimethylallyltransferase</fullName>
        <ecNumber evidence="10">2.5.1.75</ecNumber>
    </recommendedName>
    <alternativeName>
        <fullName evidence="10">Dimethylallyl diphosphate:tRNA dimethylallyltransferase</fullName>
        <shortName evidence="10">DMAPP:tRNA dimethylallyltransferase</shortName>
        <shortName evidence="10">DMATase</shortName>
    </alternativeName>
    <alternativeName>
        <fullName evidence="10">Isopentenyl-diphosphate:tRNA isopentenyltransferase</fullName>
        <shortName evidence="10">IPP transferase</shortName>
        <shortName evidence="10">IPPT</shortName>
        <shortName evidence="10">IPTase</shortName>
    </alternativeName>
</protein>
<evidence type="ECO:0000256" key="5">
    <source>
        <dbReference type="ARBA" id="ARBA00022694"/>
    </source>
</evidence>
<gene>
    <name evidence="10" type="primary">miaA</name>
    <name evidence="14" type="ORF">Mucpa_1657</name>
</gene>
<feature type="binding site" evidence="10">
    <location>
        <begin position="23"/>
        <end position="28"/>
    </location>
    <ligand>
        <name>substrate</name>
    </ligand>
</feature>
<dbReference type="PANTHER" id="PTHR11088:SF60">
    <property type="entry name" value="TRNA DIMETHYLALLYLTRANSFERASE"/>
    <property type="match status" value="1"/>
</dbReference>
<dbReference type="InterPro" id="IPR027417">
    <property type="entry name" value="P-loop_NTPase"/>
</dbReference>
<evidence type="ECO:0000256" key="7">
    <source>
        <dbReference type="ARBA" id="ARBA00022840"/>
    </source>
</evidence>
<evidence type="ECO:0000256" key="1">
    <source>
        <dbReference type="ARBA" id="ARBA00001946"/>
    </source>
</evidence>
<dbReference type="Gene3D" id="1.10.20.140">
    <property type="match status" value="1"/>
</dbReference>
<evidence type="ECO:0000256" key="6">
    <source>
        <dbReference type="ARBA" id="ARBA00022741"/>
    </source>
</evidence>
<comment type="cofactor">
    <cofactor evidence="1 10">
        <name>Mg(2+)</name>
        <dbReference type="ChEBI" id="CHEBI:18420"/>
    </cofactor>
</comment>
<evidence type="ECO:0000256" key="3">
    <source>
        <dbReference type="ARBA" id="ARBA00005842"/>
    </source>
</evidence>
<feature type="site" description="Interaction with substrate tRNA" evidence="10">
    <location>
        <position position="134"/>
    </location>
</feature>
<dbReference type="STRING" id="714943.Mucpa_1657"/>
<reference evidence="14" key="1">
    <citation type="submission" date="2011-09" db="EMBL/GenBank/DDBJ databases">
        <title>The permanent draft genome of Mucilaginibacter paludis DSM 18603.</title>
        <authorList>
            <consortium name="US DOE Joint Genome Institute (JGI-PGF)"/>
            <person name="Lucas S."/>
            <person name="Han J."/>
            <person name="Lapidus A."/>
            <person name="Bruce D."/>
            <person name="Goodwin L."/>
            <person name="Pitluck S."/>
            <person name="Peters L."/>
            <person name="Kyrpides N."/>
            <person name="Mavromatis K."/>
            <person name="Ivanova N."/>
            <person name="Mikhailova N."/>
            <person name="Held B."/>
            <person name="Detter J.C."/>
            <person name="Tapia R."/>
            <person name="Han C."/>
            <person name="Land M."/>
            <person name="Hauser L."/>
            <person name="Markowitz V."/>
            <person name="Cheng J.-F."/>
            <person name="Hugenholtz P."/>
            <person name="Woyke T."/>
            <person name="Wu D."/>
            <person name="Tindall B."/>
            <person name="Brambilla E."/>
            <person name="Klenk H.-P."/>
            <person name="Eisen J.A."/>
        </authorList>
    </citation>
    <scope>NUCLEOTIDE SEQUENCE [LARGE SCALE GENOMIC DNA]</scope>
    <source>
        <strain evidence="14">DSM 18603</strain>
    </source>
</reference>
<dbReference type="GO" id="GO:0006400">
    <property type="term" value="P:tRNA modification"/>
    <property type="evidence" value="ECO:0007669"/>
    <property type="project" value="TreeGrafter"/>
</dbReference>
<evidence type="ECO:0000256" key="9">
    <source>
        <dbReference type="ARBA" id="ARBA00049563"/>
    </source>
</evidence>
<keyword evidence="5 10" id="KW-0819">tRNA processing</keyword>
<evidence type="ECO:0000256" key="11">
    <source>
        <dbReference type="RuleBase" id="RU003783"/>
    </source>
</evidence>
<feature type="region of interest" description="Interaction with substrate tRNA" evidence="10">
    <location>
        <begin position="46"/>
        <end position="49"/>
    </location>
</feature>
<dbReference type="eggNOG" id="COG0324">
    <property type="taxonomic scope" value="Bacteria"/>
</dbReference>
<comment type="subunit">
    <text evidence="10">Monomer.</text>
</comment>
<dbReference type="Gene3D" id="3.40.50.300">
    <property type="entry name" value="P-loop containing nucleotide triphosphate hydrolases"/>
    <property type="match status" value="1"/>
</dbReference>
<dbReference type="GO" id="GO:0052381">
    <property type="term" value="F:tRNA dimethylallyltransferase activity"/>
    <property type="evidence" value="ECO:0007669"/>
    <property type="project" value="UniProtKB-UniRule"/>
</dbReference>
<comment type="catalytic activity">
    <reaction evidence="9 10 11">
        <text>adenosine(37) in tRNA + dimethylallyl diphosphate = N(6)-dimethylallyladenosine(37) in tRNA + diphosphate</text>
        <dbReference type="Rhea" id="RHEA:26482"/>
        <dbReference type="Rhea" id="RHEA-COMP:10162"/>
        <dbReference type="Rhea" id="RHEA-COMP:10375"/>
        <dbReference type="ChEBI" id="CHEBI:33019"/>
        <dbReference type="ChEBI" id="CHEBI:57623"/>
        <dbReference type="ChEBI" id="CHEBI:74411"/>
        <dbReference type="ChEBI" id="CHEBI:74415"/>
        <dbReference type="EC" id="2.5.1.75"/>
    </reaction>
</comment>